<dbReference type="OrthoDB" id="8265520at2"/>
<dbReference type="Proteomes" id="UP000318825">
    <property type="component" value="Unassembled WGS sequence"/>
</dbReference>
<evidence type="ECO:0000313" key="1">
    <source>
        <dbReference type="EMBL" id="GEC16790.1"/>
    </source>
</evidence>
<evidence type="ECO:0000313" key="2">
    <source>
        <dbReference type="Proteomes" id="UP000318825"/>
    </source>
</evidence>
<protein>
    <submittedName>
        <fullName evidence="1">Uncharacterized protein</fullName>
    </submittedName>
</protein>
<reference evidence="1 2" key="1">
    <citation type="submission" date="2019-06" db="EMBL/GenBank/DDBJ databases">
        <title>Whole genome shotgun sequence of Nitrobacter winogradskyi NBRC 14297.</title>
        <authorList>
            <person name="Hosoyama A."/>
            <person name="Uohara A."/>
            <person name="Ohji S."/>
            <person name="Ichikawa N."/>
        </authorList>
    </citation>
    <scope>NUCLEOTIDE SEQUENCE [LARGE SCALE GENOMIC DNA]</scope>
    <source>
        <strain evidence="1 2">NBRC 14297</strain>
    </source>
</reference>
<accession>A0A4Y3WFB3</accession>
<sequence>MPIFSYFITDLAERKSKPIKVPLQNHEEAVMYGNLLAREMLGDTPDLPDNGMCITILNDEGETVSILPFGSVN</sequence>
<proteinExistence type="predicted"/>
<gene>
    <name evidence="1" type="ORF">NWI01_26820</name>
</gene>
<dbReference type="AlphaFoldDB" id="A0A4Y3WFB3"/>
<name>A0A4Y3WFB3_NITWI</name>
<comment type="caution">
    <text evidence="1">The sequence shown here is derived from an EMBL/GenBank/DDBJ whole genome shotgun (WGS) entry which is preliminary data.</text>
</comment>
<dbReference type="RefSeq" id="WP_141384437.1">
    <property type="nucleotide sequence ID" value="NZ_BJNF01000077.1"/>
</dbReference>
<dbReference type="EMBL" id="BJNF01000077">
    <property type="protein sequence ID" value="GEC16790.1"/>
    <property type="molecule type" value="Genomic_DNA"/>
</dbReference>
<organism evidence="1 2">
    <name type="scientific">Nitrobacter winogradskyi</name>
    <name type="common">Nitrobacter agilis</name>
    <dbReference type="NCBI Taxonomy" id="913"/>
    <lineage>
        <taxon>Bacteria</taxon>
        <taxon>Pseudomonadati</taxon>
        <taxon>Pseudomonadota</taxon>
        <taxon>Alphaproteobacteria</taxon>
        <taxon>Hyphomicrobiales</taxon>
        <taxon>Nitrobacteraceae</taxon>
        <taxon>Nitrobacter</taxon>
    </lineage>
</organism>